<reference evidence="1" key="1">
    <citation type="submission" date="2021-03" db="EMBL/GenBank/DDBJ databases">
        <title>Roseibium sp. CAU 1637 isolated from Incheon.</title>
        <authorList>
            <person name="Kim W."/>
        </authorList>
    </citation>
    <scope>NUCLEOTIDE SEQUENCE</scope>
    <source>
        <strain evidence="1">CAU 1637</strain>
    </source>
</reference>
<evidence type="ECO:0000313" key="1">
    <source>
        <dbReference type="EMBL" id="MBO0344297.1"/>
    </source>
</evidence>
<keyword evidence="2" id="KW-1185">Reference proteome</keyword>
<comment type="caution">
    <text evidence="1">The sequence shown here is derived from an EMBL/GenBank/DDBJ whole genome shotgun (WGS) entry which is preliminary data.</text>
</comment>
<sequence>MQISQRIRLLREHTPGTFAAVFAGLIVAFGLATPATADGLPPVTDAVVPPPPDYEKAASWLAKPDNPNQFAVDILWLYPTVLYDQTEWLMDITRKDLVAGALESVDTEALVFSGQANLYAPLYRQMNLAGFDLPEDQRDHLISYGEDDARRALTYYMQHHNNGRPFIVAAHSQGSYVLTQLLVDHWGKLGIEDQLIAGYLIGWSITQEDLTDNTAIKICDTPSETGCFVTYNSVAPGRQSAAPMILKGAAVVNPLTWTREPTLARADLNAGTTFFDQQGNRQTYPGLASAQIVDDGLVVTAEGPFELDSTFFPKGVYHSYDYSLFFENLKSNASQRIQAYLSNKPDN</sequence>
<protein>
    <submittedName>
        <fullName evidence="1">DUF3089 domain-containing protein</fullName>
    </submittedName>
</protein>
<dbReference type="Pfam" id="PF11288">
    <property type="entry name" value="DUF3089"/>
    <property type="match status" value="1"/>
</dbReference>
<dbReference type="InterPro" id="IPR021440">
    <property type="entry name" value="DUF3089"/>
</dbReference>
<accession>A0A939EM18</accession>
<proteinExistence type="predicted"/>
<evidence type="ECO:0000313" key="2">
    <source>
        <dbReference type="Proteomes" id="UP000664779"/>
    </source>
</evidence>
<dbReference type="Proteomes" id="UP000664779">
    <property type="component" value="Unassembled WGS sequence"/>
</dbReference>
<organism evidence="1 2">
    <name type="scientific">Roseibium limicola</name>
    <dbReference type="NCBI Taxonomy" id="2816037"/>
    <lineage>
        <taxon>Bacteria</taxon>
        <taxon>Pseudomonadati</taxon>
        <taxon>Pseudomonadota</taxon>
        <taxon>Alphaproteobacteria</taxon>
        <taxon>Hyphomicrobiales</taxon>
        <taxon>Stappiaceae</taxon>
        <taxon>Roseibium</taxon>
    </lineage>
</organism>
<name>A0A939EM18_9HYPH</name>
<dbReference type="EMBL" id="JAFLNF010000001">
    <property type="protein sequence ID" value="MBO0344297.1"/>
    <property type="molecule type" value="Genomic_DNA"/>
</dbReference>
<gene>
    <name evidence="1" type="ORF">J0X15_03595</name>
</gene>
<dbReference type="AlphaFoldDB" id="A0A939EM18"/>
<dbReference type="SUPFAM" id="SSF53474">
    <property type="entry name" value="alpha/beta-Hydrolases"/>
    <property type="match status" value="1"/>
</dbReference>
<dbReference type="RefSeq" id="WP_206938234.1">
    <property type="nucleotide sequence ID" value="NZ_JAFLNF010000001.1"/>
</dbReference>
<dbReference type="InterPro" id="IPR029058">
    <property type="entry name" value="AB_hydrolase_fold"/>
</dbReference>